<organism evidence="5 6">
    <name type="scientific">Eleutherodactylus coqui</name>
    <name type="common">Puerto Rican coqui</name>
    <dbReference type="NCBI Taxonomy" id="57060"/>
    <lineage>
        <taxon>Eukaryota</taxon>
        <taxon>Metazoa</taxon>
        <taxon>Chordata</taxon>
        <taxon>Craniata</taxon>
        <taxon>Vertebrata</taxon>
        <taxon>Euteleostomi</taxon>
        <taxon>Amphibia</taxon>
        <taxon>Batrachia</taxon>
        <taxon>Anura</taxon>
        <taxon>Neobatrachia</taxon>
        <taxon>Hyloidea</taxon>
        <taxon>Eleutherodactylidae</taxon>
        <taxon>Eleutherodactylinae</taxon>
        <taxon>Eleutherodactylus</taxon>
        <taxon>Eleutherodactylus</taxon>
    </lineage>
</organism>
<keyword evidence="6" id="KW-1185">Reference proteome</keyword>
<evidence type="ECO:0000313" key="5">
    <source>
        <dbReference type="EMBL" id="KAG9469644.1"/>
    </source>
</evidence>
<keyword evidence="2" id="KW-0489">Methyltransferase</keyword>
<dbReference type="OrthoDB" id="66144at2759"/>
<dbReference type="PANTHER" id="PTHR13610">
    <property type="entry name" value="METHYLTRANSFERASE DOMAIN-CONTAINING PROTEIN"/>
    <property type="match status" value="1"/>
</dbReference>
<evidence type="ECO:0000313" key="6">
    <source>
        <dbReference type="Proteomes" id="UP000770717"/>
    </source>
</evidence>
<dbReference type="InterPro" id="IPR029063">
    <property type="entry name" value="SAM-dependent_MTases_sf"/>
</dbReference>
<dbReference type="GO" id="GO:0016279">
    <property type="term" value="F:protein-lysine N-methyltransferase activity"/>
    <property type="evidence" value="ECO:0007669"/>
    <property type="project" value="InterPro"/>
</dbReference>
<dbReference type="InterPro" id="IPR026170">
    <property type="entry name" value="FAM173A/B"/>
</dbReference>
<dbReference type="GO" id="GO:1905706">
    <property type="term" value="P:regulation of mitochondrial ATP synthesis coupled proton transport"/>
    <property type="evidence" value="ECO:0007669"/>
    <property type="project" value="TreeGrafter"/>
</dbReference>
<evidence type="ECO:0000256" key="2">
    <source>
        <dbReference type="ARBA" id="ARBA00022603"/>
    </source>
</evidence>
<dbReference type="GO" id="GO:0032259">
    <property type="term" value="P:methylation"/>
    <property type="evidence" value="ECO:0007669"/>
    <property type="project" value="UniProtKB-KW"/>
</dbReference>
<dbReference type="AlphaFoldDB" id="A0A8J6EI58"/>
<keyword evidence="3" id="KW-0808">Transferase</keyword>
<dbReference type="EMBL" id="WNTK01000464">
    <property type="protein sequence ID" value="KAG9469644.1"/>
    <property type="molecule type" value="Genomic_DNA"/>
</dbReference>
<comment type="similarity">
    <text evidence="1">Belongs to the ANT/ATPSC lysine N-methyltransferase family.</text>
</comment>
<dbReference type="PANTHER" id="PTHR13610:SF5">
    <property type="entry name" value="ADENINE NUCLEOTIDE TRANSLOCASE LYSINE N-METHYLTRANSFERASE"/>
    <property type="match status" value="1"/>
</dbReference>
<comment type="caution">
    <text evidence="5">The sequence shown here is derived from an EMBL/GenBank/DDBJ whole genome shotgun (WGS) entry which is preliminary data.</text>
</comment>
<proteinExistence type="inferred from homology"/>
<reference evidence="5" key="1">
    <citation type="thesis" date="2020" institute="ProQuest LLC" country="789 East Eisenhower Parkway, Ann Arbor, MI, USA">
        <title>Comparative Genomics and Chromosome Evolution.</title>
        <authorList>
            <person name="Mudd A.B."/>
        </authorList>
    </citation>
    <scope>NUCLEOTIDE SEQUENCE</scope>
    <source>
        <strain evidence="5">HN-11 Male</strain>
        <tissue evidence="5">Kidney and liver</tissue>
    </source>
</reference>
<dbReference type="Gene3D" id="3.40.50.150">
    <property type="entry name" value="Vaccinia Virus protein VP39"/>
    <property type="match status" value="1"/>
</dbReference>
<keyword evidence="4" id="KW-0949">S-adenosyl-L-methionine</keyword>
<dbReference type="Proteomes" id="UP000770717">
    <property type="component" value="Unassembled WGS sequence"/>
</dbReference>
<evidence type="ECO:0000256" key="1">
    <source>
        <dbReference type="ARBA" id="ARBA00010633"/>
    </source>
</evidence>
<gene>
    <name evidence="5" type="ORF">GDO78_020024</name>
</gene>
<evidence type="ECO:0000256" key="3">
    <source>
        <dbReference type="ARBA" id="ARBA00022679"/>
    </source>
</evidence>
<protein>
    <submittedName>
        <fullName evidence="5">Uncharacterized protein</fullName>
    </submittedName>
</protein>
<accession>A0A8J6EI58</accession>
<dbReference type="GO" id="GO:0005739">
    <property type="term" value="C:mitochondrion"/>
    <property type="evidence" value="ECO:0007669"/>
    <property type="project" value="TreeGrafter"/>
</dbReference>
<sequence length="84" mass="9427">MSSMQVRLHDYNSISIFLAPSVLTLLENKMLAELPNDARVVTGRFPLPTWVPSDIIGEGIDRAWAYDIRTVRQAVTPKEQGTEV</sequence>
<name>A0A8J6EI58_ELECQ</name>
<evidence type="ECO:0000256" key="4">
    <source>
        <dbReference type="ARBA" id="ARBA00022691"/>
    </source>
</evidence>